<dbReference type="PRINTS" id="PR00792">
    <property type="entry name" value="PEPSIN"/>
</dbReference>
<sequence>MQYALTLTALAASALAVATPDIFGRSTFSVNQVATGKKVLKSGPVAMAKALNKHGIAPAKVLAAASAAQTGSVPANPETYDDVYLVPVTAGNSKLNLDFDTGSADLWVFSKDTPSSQSSGHDLYIPSSSGVKKAGYTWSIGYGDGSGSRGIVYSDKVIVGGVTATSQAIEAATSVSSGFSEDTLNDGLLGLSFSTLNTVHPKQQTTFFDTVKSTLAKPLFTVALKHQRAGTYDFGYIDTQKFTGPITYVPVDNSQGYWGFTAGSGIGHAIADTGTALLLVSNGDIVKNYYASIKGSHFDDYQNGYTFPCTTTPPDFSIEIGGYTAVIPGPIMNYAQADYEGEFCYGGLQIGGTSGGGSIFGDIFLKSQFVVFDQTTSSPRLGFAKPSSL</sequence>
<feature type="domain" description="Peptidase A1" evidence="9">
    <location>
        <begin position="84"/>
        <end position="384"/>
    </location>
</feature>
<feature type="active site" evidence="5">
    <location>
        <position position="272"/>
    </location>
</feature>
<evidence type="ECO:0000256" key="8">
    <source>
        <dbReference type="SAM" id="SignalP"/>
    </source>
</evidence>
<evidence type="ECO:0000256" key="1">
    <source>
        <dbReference type="ARBA" id="ARBA00007447"/>
    </source>
</evidence>
<feature type="chain" id="PRO_5042978215" description="Peptidase A1 domain-containing protein" evidence="8">
    <location>
        <begin position="17"/>
        <end position="389"/>
    </location>
</feature>
<evidence type="ECO:0000259" key="9">
    <source>
        <dbReference type="PROSITE" id="PS51767"/>
    </source>
</evidence>
<dbReference type="SUPFAM" id="SSF50630">
    <property type="entry name" value="Acid proteases"/>
    <property type="match status" value="1"/>
</dbReference>
<dbReference type="PANTHER" id="PTHR47966">
    <property type="entry name" value="BETA-SITE APP-CLEAVING ENZYME, ISOFORM A-RELATED"/>
    <property type="match status" value="1"/>
</dbReference>
<dbReference type="InterPro" id="IPR001969">
    <property type="entry name" value="Aspartic_peptidase_AS"/>
</dbReference>
<dbReference type="PROSITE" id="PS51767">
    <property type="entry name" value="PEPTIDASE_A1"/>
    <property type="match status" value="1"/>
</dbReference>
<dbReference type="InterPro" id="IPR034163">
    <property type="entry name" value="Aspergillopepsin-like_cat_dom"/>
</dbReference>
<dbReference type="InterPro" id="IPR001461">
    <property type="entry name" value="Aspartic_peptidase_A1"/>
</dbReference>
<name>A0AAQ3MBD6_9PEZI</name>
<accession>A0AAQ3MBD6</accession>
<dbReference type="Gene3D" id="2.40.70.10">
    <property type="entry name" value="Acid Proteases"/>
    <property type="match status" value="2"/>
</dbReference>
<keyword evidence="8" id="KW-0732">Signal</keyword>
<evidence type="ECO:0000256" key="5">
    <source>
        <dbReference type="PIRSR" id="PIRSR601461-1"/>
    </source>
</evidence>
<keyword evidence="6" id="KW-1015">Disulfide bond</keyword>
<reference evidence="10 11" key="1">
    <citation type="submission" date="2023-11" db="EMBL/GenBank/DDBJ databases">
        <title>An acidophilic fungus is an integral part of prey digestion in a carnivorous sundew plant.</title>
        <authorList>
            <person name="Tsai I.J."/>
        </authorList>
    </citation>
    <scope>NUCLEOTIDE SEQUENCE [LARGE SCALE GENOMIC DNA]</scope>
    <source>
        <strain evidence="10">169a</strain>
    </source>
</reference>
<dbReference type="Pfam" id="PF00026">
    <property type="entry name" value="Asp"/>
    <property type="match status" value="1"/>
</dbReference>
<keyword evidence="4 7" id="KW-0378">Hydrolase</keyword>
<gene>
    <name evidence="10" type="ORF">R9X50_00632600</name>
</gene>
<keyword evidence="2 7" id="KW-0645">Protease</keyword>
<dbReference type="InterPro" id="IPR021109">
    <property type="entry name" value="Peptidase_aspartic_dom_sf"/>
</dbReference>
<dbReference type="GO" id="GO:0004190">
    <property type="term" value="F:aspartic-type endopeptidase activity"/>
    <property type="evidence" value="ECO:0007669"/>
    <property type="project" value="UniProtKB-KW"/>
</dbReference>
<feature type="disulfide bond" evidence="6">
    <location>
        <begin position="309"/>
        <end position="344"/>
    </location>
</feature>
<organism evidence="10 11">
    <name type="scientific">Acrodontium crateriforme</name>
    <dbReference type="NCBI Taxonomy" id="150365"/>
    <lineage>
        <taxon>Eukaryota</taxon>
        <taxon>Fungi</taxon>
        <taxon>Dikarya</taxon>
        <taxon>Ascomycota</taxon>
        <taxon>Pezizomycotina</taxon>
        <taxon>Dothideomycetes</taxon>
        <taxon>Dothideomycetidae</taxon>
        <taxon>Mycosphaerellales</taxon>
        <taxon>Teratosphaeriaceae</taxon>
        <taxon>Acrodontium</taxon>
    </lineage>
</organism>
<evidence type="ECO:0000256" key="7">
    <source>
        <dbReference type="RuleBase" id="RU000454"/>
    </source>
</evidence>
<dbReference type="Proteomes" id="UP001303373">
    <property type="component" value="Chromosome 10"/>
</dbReference>
<evidence type="ECO:0000313" key="11">
    <source>
        <dbReference type="Proteomes" id="UP001303373"/>
    </source>
</evidence>
<evidence type="ECO:0000256" key="6">
    <source>
        <dbReference type="PIRSR" id="PIRSR601461-2"/>
    </source>
</evidence>
<evidence type="ECO:0000256" key="3">
    <source>
        <dbReference type="ARBA" id="ARBA00022750"/>
    </source>
</evidence>
<comment type="similarity">
    <text evidence="1 7">Belongs to the peptidase A1 family.</text>
</comment>
<feature type="active site" evidence="5">
    <location>
        <position position="100"/>
    </location>
</feature>
<evidence type="ECO:0000256" key="4">
    <source>
        <dbReference type="ARBA" id="ARBA00022801"/>
    </source>
</evidence>
<dbReference type="PROSITE" id="PS00141">
    <property type="entry name" value="ASP_PROTEASE"/>
    <property type="match status" value="1"/>
</dbReference>
<dbReference type="InterPro" id="IPR033121">
    <property type="entry name" value="PEPTIDASE_A1"/>
</dbReference>
<keyword evidence="11" id="KW-1185">Reference proteome</keyword>
<evidence type="ECO:0000256" key="2">
    <source>
        <dbReference type="ARBA" id="ARBA00022670"/>
    </source>
</evidence>
<dbReference type="EMBL" id="CP138589">
    <property type="protein sequence ID" value="WPH03446.1"/>
    <property type="molecule type" value="Genomic_DNA"/>
</dbReference>
<feature type="signal peptide" evidence="8">
    <location>
        <begin position="1"/>
        <end position="16"/>
    </location>
</feature>
<proteinExistence type="inferred from homology"/>
<evidence type="ECO:0000313" key="10">
    <source>
        <dbReference type="EMBL" id="WPH03446.1"/>
    </source>
</evidence>
<dbReference type="GO" id="GO:0006508">
    <property type="term" value="P:proteolysis"/>
    <property type="evidence" value="ECO:0007669"/>
    <property type="project" value="UniProtKB-KW"/>
</dbReference>
<dbReference type="CDD" id="cd06097">
    <property type="entry name" value="Aspergillopepsin_like"/>
    <property type="match status" value="1"/>
</dbReference>
<protein>
    <recommendedName>
        <fullName evidence="9">Peptidase A1 domain-containing protein</fullName>
    </recommendedName>
</protein>
<keyword evidence="3 7" id="KW-0064">Aspartyl protease</keyword>
<dbReference type="PANTHER" id="PTHR47966:SF2">
    <property type="entry name" value="ASPERGILLOPEPSIN-1-RELATED"/>
    <property type="match status" value="1"/>
</dbReference>
<dbReference type="AlphaFoldDB" id="A0AAQ3MBD6"/>
<dbReference type="FunFam" id="2.40.70.10:FF:000026">
    <property type="entry name" value="Endothiapepsin"/>
    <property type="match status" value="1"/>
</dbReference>